<dbReference type="Proteomes" id="UP000256520">
    <property type="component" value="Unassembled WGS sequence"/>
</dbReference>
<sequence length="74" mass="8643">MSNKKTSKLEKWREKYVSFAVVIGCIYSVVLNWGDDSSLSFLHSIYIVLDSFHILFFNTIFTARYLIFLNSNPN</sequence>
<gene>
    <name evidence="2" type="ORF">CWR45_06255</name>
</gene>
<evidence type="ECO:0000256" key="1">
    <source>
        <dbReference type="SAM" id="Phobius"/>
    </source>
</evidence>
<evidence type="ECO:0000313" key="2">
    <source>
        <dbReference type="EMBL" id="RDW19678.1"/>
    </source>
</evidence>
<comment type="caution">
    <text evidence="2">The sequence shown here is derived from an EMBL/GenBank/DDBJ whole genome shotgun (WGS) entry which is preliminary data.</text>
</comment>
<name>A0A3D8PWM3_9BACI</name>
<evidence type="ECO:0000313" key="3">
    <source>
        <dbReference type="Proteomes" id="UP000256520"/>
    </source>
</evidence>
<organism evidence="2 3">
    <name type="scientific">Oceanobacillus chungangensis</name>
    <dbReference type="NCBI Taxonomy" id="1229152"/>
    <lineage>
        <taxon>Bacteria</taxon>
        <taxon>Bacillati</taxon>
        <taxon>Bacillota</taxon>
        <taxon>Bacilli</taxon>
        <taxon>Bacillales</taxon>
        <taxon>Bacillaceae</taxon>
        <taxon>Oceanobacillus</taxon>
    </lineage>
</organism>
<protein>
    <submittedName>
        <fullName evidence="2">Uncharacterized protein</fullName>
    </submittedName>
</protein>
<feature type="transmembrane region" description="Helical" evidence="1">
    <location>
        <begin position="16"/>
        <end position="33"/>
    </location>
</feature>
<dbReference type="EMBL" id="PIOD01000006">
    <property type="protein sequence ID" value="RDW19678.1"/>
    <property type="molecule type" value="Genomic_DNA"/>
</dbReference>
<reference evidence="3" key="1">
    <citation type="submission" date="2017-11" db="EMBL/GenBank/DDBJ databases">
        <authorList>
            <person name="Zhu W."/>
        </authorList>
    </citation>
    <scope>NUCLEOTIDE SEQUENCE [LARGE SCALE GENOMIC DNA]</scope>
    <source>
        <strain evidence="3">CAU 1051</strain>
    </source>
</reference>
<keyword evidence="1" id="KW-0472">Membrane</keyword>
<keyword evidence="1" id="KW-1133">Transmembrane helix</keyword>
<proteinExistence type="predicted"/>
<feature type="transmembrane region" description="Helical" evidence="1">
    <location>
        <begin position="45"/>
        <end position="67"/>
    </location>
</feature>
<dbReference type="AlphaFoldDB" id="A0A3D8PWM3"/>
<accession>A0A3D8PWM3</accession>
<keyword evidence="1" id="KW-0812">Transmembrane</keyword>
<keyword evidence="3" id="KW-1185">Reference proteome</keyword>